<feature type="compositionally biased region" description="Basic and acidic residues" evidence="1">
    <location>
        <begin position="1"/>
        <end position="32"/>
    </location>
</feature>
<protein>
    <submittedName>
        <fullName evidence="2">Uncharacterized protein</fullName>
    </submittedName>
</protein>
<evidence type="ECO:0000313" key="3">
    <source>
        <dbReference type="Proteomes" id="UP001239445"/>
    </source>
</evidence>
<feature type="compositionally biased region" description="Low complexity" evidence="1">
    <location>
        <begin position="136"/>
        <end position="145"/>
    </location>
</feature>
<accession>A0AAJ0BF56</accession>
<dbReference type="AlphaFoldDB" id="A0AAJ0BF56"/>
<evidence type="ECO:0000256" key="1">
    <source>
        <dbReference type="SAM" id="MobiDB-lite"/>
    </source>
</evidence>
<feature type="region of interest" description="Disordered" evidence="1">
    <location>
        <begin position="1"/>
        <end position="33"/>
    </location>
</feature>
<dbReference type="EMBL" id="MU839831">
    <property type="protein sequence ID" value="KAK1757111.1"/>
    <property type="molecule type" value="Genomic_DNA"/>
</dbReference>
<comment type="caution">
    <text evidence="2">The sequence shown here is derived from an EMBL/GenBank/DDBJ whole genome shotgun (WGS) entry which is preliminary data.</text>
</comment>
<feature type="region of interest" description="Disordered" evidence="1">
    <location>
        <begin position="133"/>
        <end position="166"/>
    </location>
</feature>
<gene>
    <name evidence="2" type="ORF">QBC47DRAFT_175133</name>
</gene>
<dbReference type="Proteomes" id="UP001239445">
    <property type="component" value="Unassembled WGS sequence"/>
</dbReference>
<keyword evidence="3" id="KW-1185">Reference proteome</keyword>
<evidence type="ECO:0000313" key="2">
    <source>
        <dbReference type="EMBL" id="KAK1757111.1"/>
    </source>
</evidence>
<reference evidence="2" key="1">
    <citation type="submission" date="2023-06" db="EMBL/GenBank/DDBJ databases">
        <title>Genome-scale phylogeny and comparative genomics of the fungal order Sordariales.</title>
        <authorList>
            <consortium name="Lawrence Berkeley National Laboratory"/>
            <person name="Hensen N."/>
            <person name="Bonometti L."/>
            <person name="Westerberg I."/>
            <person name="Brannstrom I.O."/>
            <person name="Guillou S."/>
            <person name="Cros-Aarteil S."/>
            <person name="Calhoun S."/>
            <person name="Haridas S."/>
            <person name="Kuo A."/>
            <person name="Mondo S."/>
            <person name="Pangilinan J."/>
            <person name="Riley R."/>
            <person name="Labutti K."/>
            <person name="Andreopoulos B."/>
            <person name="Lipzen A."/>
            <person name="Chen C."/>
            <person name="Yanf M."/>
            <person name="Daum C."/>
            <person name="Ng V."/>
            <person name="Clum A."/>
            <person name="Steindorff A."/>
            <person name="Ohm R."/>
            <person name="Martin F."/>
            <person name="Silar P."/>
            <person name="Natvig D."/>
            <person name="Lalanne C."/>
            <person name="Gautier V."/>
            <person name="Ament-Velasquez S.L."/>
            <person name="Kruys A."/>
            <person name="Hutchinson M.I."/>
            <person name="Powell A.J."/>
            <person name="Barry K."/>
            <person name="Miller A.N."/>
            <person name="Grigoriev I.V."/>
            <person name="Debuchy R."/>
            <person name="Gladieux P."/>
            <person name="Thoren M.H."/>
            <person name="Johannesson H."/>
        </authorList>
    </citation>
    <scope>NUCLEOTIDE SEQUENCE</scope>
    <source>
        <strain evidence="2">PSN4</strain>
    </source>
</reference>
<name>A0AAJ0BF56_9PEZI</name>
<sequence length="233" mass="24765">MQNQREGKQRKIAKSSREKENSNKSRTGEARGGRPASMLIACPFHDGMQPGSMDCVPCCVLCGLSRADCLRRMSLWTNFEPMVQKKSSCSILVEQAVTAGRQLGAPTAHEPPAVGKLVSGNDRQSLLFGSWRHSRSSASGPSSDSTFLGNSPVARRQSAVPRPRVASPGGTLLVAALSSCRCPAQLATALQRAEQRVPRAVAGPQPLCGVSLACCPVFQSRPKFPRSGPSHGS</sequence>
<proteinExistence type="predicted"/>
<organism evidence="2 3">
    <name type="scientific">Echria macrotheca</name>
    <dbReference type="NCBI Taxonomy" id="438768"/>
    <lineage>
        <taxon>Eukaryota</taxon>
        <taxon>Fungi</taxon>
        <taxon>Dikarya</taxon>
        <taxon>Ascomycota</taxon>
        <taxon>Pezizomycotina</taxon>
        <taxon>Sordariomycetes</taxon>
        <taxon>Sordariomycetidae</taxon>
        <taxon>Sordariales</taxon>
        <taxon>Schizotheciaceae</taxon>
        <taxon>Echria</taxon>
    </lineage>
</organism>